<organism evidence="10 11">
    <name type="scientific">Vreelandella sulfidaeris</name>
    <dbReference type="NCBI Taxonomy" id="115553"/>
    <lineage>
        <taxon>Bacteria</taxon>
        <taxon>Pseudomonadati</taxon>
        <taxon>Pseudomonadota</taxon>
        <taxon>Gammaproteobacteria</taxon>
        <taxon>Oceanospirillales</taxon>
        <taxon>Halomonadaceae</taxon>
        <taxon>Vreelandella</taxon>
    </lineage>
</organism>
<evidence type="ECO:0000256" key="5">
    <source>
        <dbReference type="ARBA" id="ARBA00022692"/>
    </source>
</evidence>
<dbReference type="PROSITE" id="PS50263">
    <property type="entry name" value="CN_HYDROLASE"/>
    <property type="match status" value="1"/>
</dbReference>
<keyword evidence="7" id="KW-0472">Membrane</keyword>
<dbReference type="SUPFAM" id="SSF56317">
    <property type="entry name" value="Carbon-nitrogen hydrolase"/>
    <property type="match status" value="1"/>
</dbReference>
<dbReference type="AlphaFoldDB" id="A0A455UG65"/>
<dbReference type="InterPro" id="IPR036526">
    <property type="entry name" value="C-N_Hydrolase_sf"/>
</dbReference>
<name>A0A455UG65_9GAMM</name>
<evidence type="ECO:0000256" key="8">
    <source>
        <dbReference type="ARBA" id="ARBA00023315"/>
    </source>
</evidence>
<gene>
    <name evidence="10" type="ORF">HSBAA_45940</name>
</gene>
<keyword evidence="6" id="KW-1133">Transmembrane helix</keyword>
<dbReference type="PANTHER" id="PTHR38686:SF1">
    <property type="entry name" value="APOLIPOPROTEIN N-ACYLTRANSFERASE"/>
    <property type="match status" value="1"/>
</dbReference>
<dbReference type="InterPro" id="IPR003010">
    <property type="entry name" value="C-N_Hydrolase"/>
</dbReference>
<evidence type="ECO:0000256" key="3">
    <source>
        <dbReference type="ARBA" id="ARBA00022475"/>
    </source>
</evidence>
<dbReference type="InterPro" id="IPR004563">
    <property type="entry name" value="Apolipo_AcylTrfase"/>
</dbReference>
<evidence type="ECO:0000256" key="6">
    <source>
        <dbReference type="ARBA" id="ARBA00022989"/>
    </source>
</evidence>
<keyword evidence="8" id="KW-0012">Acyltransferase</keyword>
<keyword evidence="5" id="KW-0812">Transmembrane</keyword>
<evidence type="ECO:0000259" key="9">
    <source>
        <dbReference type="PROSITE" id="PS50263"/>
    </source>
</evidence>
<dbReference type="GO" id="GO:0016410">
    <property type="term" value="F:N-acyltransferase activity"/>
    <property type="evidence" value="ECO:0007669"/>
    <property type="project" value="InterPro"/>
</dbReference>
<dbReference type="GO" id="GO:0042158">
    <property type="term" value="P:lipoprotein biosynthetic process"/>
    <property type="evidence" value="ECO:0007669"/>
    <property type="project" value="InterPro"/>
</dbReference>
<sequence length="149" mass="16634">MVALSGTFAAELLFRRQWWAIAPLAAIWLIPMALPQQWTTQASDPTRVALLQGNLPQLLKWTPEGQRTAANTYSELTREVADEVDLIVWPETALPMIEEQARPVLERVQANLPPDVALLTGIVQRDEQERYFNSVIGVGNVEGATRKST</sequence>
<comment type="subcellular location">
    <subcellularLocation>
        <location evidence="1">Cell membrane</location>
        <topology evidence="1">Multi-pass membrane protein</topology>
    </subcellularLocation>
</comment>
<dbReference type="EMBL" id="AP019514">
    <property type="protein sequence ID" value="BBI63288.1"/>
    <property type="molecule type" value="Genomic_DNA"/>
</dbReference>
<evidence type="ECO:0000313" key="11">
    <source>
        <dbReference type="Proteomes" id="UP000320231"/>
    </source>
</evidence>
<evidence type="ECO:0000256" key="2">
    <source>
        <dbReference type="ARBA" id="ARBA00010065"/>
    </source>
</evidence>
<evidence type="ECO:0000256" key="1">
    <source>
        <dbReference type="ARBA" id="ARBA00004651"/>
    </source>
</evidence>
<dbReference type="PANTHER" id="PTHR38686">
    <property type="entry name" value="APOLIPOPROTEIN N-ACYLTRANSFERASE"/>
    <property type="match status" value="1"/>
</dbReference>
<evidence type="ECO:0000256" key="4">
    <source>
        <dbReference type="ARBA" id="ARBA00022679"/>
    </source>
</evidence>
<protein>
    <recommendedName>
        <fullName evidence="9">CN hydrolase domain-containing protein</fullName>
    </recommendedName>
</protein>
<keyword evidence="3" id="KW-1003">Cell membrane</keyword>
<evidence type="ECO:0000313" key="10">
    <source>
        <dbReference type="EMBL" id="BBI63288.1"/>
    </source>
</evidence>
<evidence type="ECO:0000256" key="7">
    <source>
        <dbReference type="ARBA" id="ARBA00023136"/>
    </source>
</evidence>
<dbReference type="Proteomes" id="UP000320231">
    <property type="component" value="Chromosome"/>
</dbReference>
<dbReference type="Gene3D" id="3.60.110.10">
    <property type="entry name" value="Carbon-nitrogen hydrolase"/>
    <property type="match status" value="1"/>
</dbReference>
<feature type="domain" description="CN hydrolase" evidence="9">
    <location>
        <begin position="51"/>
        <end position="149"/>
    </location>
</feature>
<dbReference type="KEGG" id="hsr:HSBAA_45940"/>
<comment type="similarity">
    <text evidence="2">Belongs to the CN hydrolase family. Apolipoprotein N-acyltransferase subfamily.</text>
</comment>
<keyword evidence="4" id="KW-0808">Transferase</keyword>
<reference evidence="10 11" key="1">
    <citation type="journal article" date="2019" name="Microbiol. Resour. Announc.">
        <title>Complete Genome Sequence of Halomonas sulfidaeris Strain Esulfide1 Isolated from a Metal Sulfide Rock at a Depth of 2,200 Meters, Obtained Using Nanopore Sequencing.</title>
        <authorList>
            <person name="Saito M."/>
            <person name="Nishigata A."/>
            <person name="Galipon J."/>
            <person name="Arakawa K."/>
        </authorList>
    </citation>
    <scope>NUCLEOTIDE SEQUENCE [LARGE SCALE GENOMIC DNA]</scope>
    <source>
        <strain evidence="10 11">ATCC BAA-803</strain>
    </source>
</reference>
<proteinExistence type="inferred from homology"/>
<accession>A0A455UG65</accession>
<dbReference type="GO" id="GO:0005886">
    <property type="term" value="C:plasma membrane"/>
    <property type="evidence" value="ECO:0007669"/>
    <property type="project" value="UniProtKB-SubCell"/>
</dbReference>